<feature type="non-terminal residue" evidence="1">
    <location>
        <position position="166"/>
    </location>
</feature>
<dbReference type="EMBL" id="AKOV01000004">
    <property type="protein sequence ID" value="EJB74648.1"/>
    <property type="molecule type" value="Genomic_DNA"/>
</dbReference>
<keyword evidence="1" id="KW-0808">Transferase</keyword>
<dbReference type="GO" id="GO:0004386">
    <property type="term" value="F:helicase activity"/>
    <property type="evidence" value="ECO:0007669"/>
    <property type="project" value="UniProtKB-KW"/>
</dbReference>
<keyword evidence="1" id="KW-0489">Methyltransferase</keyword>
<name>J0CLJ0_HELPX</name>
<dbReference type="GO" id="GO:0008168">
    <property type="term" value="F:methyltransferase activity"/>
    <property type="evidence" value="ECO:0007669"/>
    <property type="project" value="UniProtKB-KW"/>
</dbReference>
<dbReference type="GO" id="GO:0032259">
    <property type="term" value="P:methylation"/>
    <property type="evidence" value="ECO:0007669"/>
    <property type="project" value="UniProtKB-KW"/>
</dbReference>
<accession>J0CLJ0</accession>
<keyword evidence="1" id="KW-0378">Hydrolase</keyword>
<keyword evidence="1" id="KW-0347">Helicase</keyword>
<organism evidence="1 2">
    <name type="scientific">Helicobacter pylori Hp A-26</name>
    <dbReference type="NCBI Taxonomy" id="992056"/>
    <lineage>
        <taxon>Bacteria</taxon>
        <taxon>Pseudomonadati</taxon>
        <taxon>Campylobacterota</taxon>
        <taxon>Epsilonproteobacteria</taxon>
        <taxon>Campylobacterales</taxon>
        <taxon>Helicobacteraceae</taxon>
        <taxon>Helicobacter</taxon>
    </lineage>
</organism>
<comment type="caution">
    <text evidence="1">The sequence shown here is derived from an EMBL/GenBank/DDBJ whole genome shotgun (WGS) entry which is preliminary data.</text>
</comment>
<keyword evidence="1" id="KW-0547">Nucleotide-binding</keyword>
<sequence>MQALEDESLDLSQALKQAIEKLPKGVYQYHKTTLKTDALIIDPSNERYQEVQKLIKNLERGELVKWDNLYYKLEQDNEIGIFLKPTKINSKVQDSRLKAYLKIKDALNDLTSTELNPLSSDLELENKRAKLNLVYDGFVKKFGYLNENKNRKDIKQDLYGAKVLGL</sequence>
<reference evidence="1 2" key="1">
    <citation type="journal article" date="2013" name="Pathog. Dis.">
        <title>Genome sequences of 65 Helicobacter pylori strains isolated from asymptomatic individuals and patients with gastric cancer, peptic ulcer disease, or gastritis.</title>
        <authorList>
            <person name="Blanchard T.G."/>
            <person name="Czinn S.J."/>
            <person name="Correa P."/>
            <person name="Nakazawa T."/>
            <person name="Keelan M."/>
            <person name="Morningstar L."/>
            <person name="Santana-Cruz I."/>
            <person name="Maroo A."/>
            <person name="McCracken C."/>
            <person name="Shefchek K."/>
            <person name="Daugherty S."/>
            <person name="Song Y."/>
            <person name="Fraser C.M."/>
            <person name="Fricke W.F."/>
        </authorList>
    </citation>
    <scope>NUCLEOTIDE SEQUENCE [LARGE SCALE GENOMIC DNA]</scope>
    <source>
        <strain evidence="1 2">Hp A-26</strain>
    </source>
</reference>
<proteinExistence type="predicted"/>
<dbReference type="AlphaFoldDB" id="J0CLJ0"/>
<evidence type="ECO:0000313" key="1">
    <source>
        <dbReference type="EMBL" id="EJB74648.1"/>
    </source>
</evidence>
<gene>
    <name evidence="1" type="ORF">HPHPA26_1201</name>
</gene>
<keyword evidence="1" id="KW-0067">ATP-binding</keyword>
<dbReference type="Proteomes" id="UP000005323">
    <property type="component" value="Unassembled WGS sequence"/>
</dbReference>
<protein>
    <submittedName>
        <fullName evidence="1">Putative helicase/DNA methylase domain protein</fullName>
    </submittedName>
</protein>
<evidence type="ECO:0000313" key="2">
    <source>
        <dbReference type="Proteomes" id="UP000005323"/>
    </source>
</evidence>